<keyword evidence="2" id="KW-0812">Transmembrane</keyword>
<proteinExistence type="predicted"/>
<accession>A0ABV1HBV5</accession>
<reference evidence="3 4" key="1">
    <citation type="submission" date="2024-03" db="EMBL/GenBank/DDBJ databases">
        <title>Human intestinal bacterial collection.</title>
        <authorList>
            <person name="Pauvert C."/>
            <person name="Hitch T.C.A."/>
            <person name="Clavel T."/>
        </authorList>
    </citation>
    <scope>NUCLEOTIDE SEQUENCE [LARGE SCALE GENOMIC DNA]</scope>
    <source>
        <strain evidence="3 4">CLA-AA-H185</strain>
    </source>
</reference>
<keyword evidence="2" id="KW-0472">Membrane</keyword>
<feature type="region of interest" description="Disordered" evidence="1">
    <location>
        <begin position="63"/>
        <end position="92"/>
    </location>
</feature>
<gene>
    <name evidence="3" type="ORF">WMO43_02830</name>
</gene>
<dbReference type="Pfam" id="PF22564">
    <property type="entry name" value="HAAS"/>
    <property type="match status" value="1"/>
</dbReference>
<feature type="transmembrane region" description="Helical" evidence="2">
    <location>
        <begin position="107"/>
        <end position="132"/>
    </location>
</feature>
<keyword evidence="2" id="KW-1133">Transmembrane helix</keyword>
<evidence type="ECO:0000313" key="4">
    <source>
        <dbReference type="Proteomes" id="UP001454489"/>
    </source>
</evidence>
<dbReference type="EMBL" id="JBBMEX010000002">
    <property type="protein sequence ID" value="MEQ2556817.1"/>
    <property type="molecule type" value="Genomic_DNA"/>
</dbReference>
<dbReference type="RefSeq" id="WP_353529887.1">
    <property type="nucleotide sequence ID" value="NZ_JBBMEX010000002.1"/>
</dbReference>
<evidence type="ECO:0000256" key="2">
    <source>
        <dbReference type="SAM" id="Phobius"/>
    </source>
</evidence>
<protein>
    <submittedName>
        <fullName evidence="3">DUF1700 domain-containing protein</fullName>
    </submittedName>
</protein>
<sequence>MNRKVFMERLRECLADISAEEREDALTYYESYFEEAGVENEAQVIEELGSPEKVAENIKRDLLEEPQSSIQAPECMKKESSEDFSSEDFEKNEQYEEYEQKDKSGRIAMIIVIAVLTFPIWITVAATLFGLIVAAFGVLFGCAAGGIAATVGLLISGVALIGMGIGGCISGSIAAGILVTGAGFFVMAIGILLLICVVWICGRAVPICCRWIVNLCRKPWQRRKERMS</sequence>
<feature type="transmembrane region" description="Helical" evidence="2">
    <location>
        <begin position="138"/>
        <end position="161"/>
    </location>
</feature>
<feature type="transmembrane region" description="Helical" evidence="2">
    <location>
        <begin position="173"/>
        <end position="200"/>
    </location>
</feature>
<dbReference type="Proteomes" id="UP001454489">
    <property type="component" value="Unassembled WGS sequence"/>
</dbReference>
<comment type="caution">
    <text evidence="3">The sequence shown here is derived from an EMBL/GenBank/DDBJ whole genome shotgun (WGS) entry which is preliminary data.</text>
</comment>
<evidence type="ECO:0000313" key="3">
    <source>
        <dbReference type="EMBL" id="MEQ2556817.1"/>
    </source>
</evidence>
<name>A0ABV1HBV5_9FIRM</name>
<evidence type="ECO:0000256" key="1">
    <source>
        <dbReference type="SAM" id="MobiDB-lite"/>
    </source>
</evidence>
<organism evidence="3 4">
    <name type="scientific">Maccoyibacter intestinihominis</name>
    <dbReference type="NCBI Taxonomy" id="3133499"/>
    <lineage>
        <taxon>Bacteria</taxon>
        <taxon>Bacillati</taxon>
        <taxon>Bacillota</taxon>
        <taxon>Clostridia</taxon>
        <taxon>Lachnospirales</taxon>
        <taxon>Lachnospiraceae</taxon>
        <taxon>Maccoyibacter</taxon>
    </lineage>
</organism>
<keyword evidence="4" id="KW-1185">Reference proteome</keyword>